<evidence type="ECO:0000313" key="2">
    <source>
        <dbReference type="Proteomes" id="UP000034190"/>
    </source>
</evidence>
<dbReference type="EMBL" id="LCAP01000007">
    <property type="protein sequence ID" value="KKR91389.1"/>
    <property type="molecule type" value="Genomic_DNA"/>
</dbReference>
<sequence length="45" mass="5226">MQNFLSLRAVLVLKAARQSLARKKNKYSVNALIDKLNPVLKRFRL</sequence>
<accession>A0A0G0URK1</accession>
<proteinExistence type="predicted"/>
<protein>
    <submittedName>
        <fullName evidence="1">Uncharacterized protein</fullName>
    </submittedName>
</protein>
<name>A0A0G0URK1_9BACT</name>
<reference evidence="1 2" key="1">
    <citation type="journal article" date="2015" name="Nature">
        <title>rRNA introns, odd ribosomes, and small enigmatic genomes across a large radiation of phyla.</title>
        <authorList>
            <person name="Brown C.T."/>
            <person name="Hug L.A."/>
            <person name="Thomas B.C."/>
            <person name="Sharon I."/>
            <person name="Castelle C.J."/>
            <person name="Singh A."/>
            <person name="Wilkins M.J."/>
            <person name="Williams K.H."/>
            <person name="Banfield J.F."/>
        </authorList>
    </citation>
    <scope>NUCLEOTIDE SEQUENCE [LARGE SCALE GENOMIC DNA]</scope>
</reference>
<gene>
    <name evidence="1" type="ORF">UU43_C0007G0003</name>
</gene>
<comment type="caution">
    <text evidence="1">The sequence shown here is derived from an EMBL/GenBank/DDBJ whole genome shotgun (WGS) entry which is preliminary data.</text>
</comment>
<dbReference type="AlphaFoldDB" id="A0A0G0URK1"/>
<evidence type="ECO:0000313" key="1">
    <source>
        <dbReference type="EMBL" id="KKR91389.1"/>
    </source>
</evidence>
<dbReference type="Proteomes" id="UP000034190">
    <property type="component" value="Unassembled WGS sequence"/>
</dbReference>
<organism evidence="1 2">
    <name type="scientific">Candidatus Falkowbacteria bacterium GW2011_GWA2_41_14</name>
    <dbReference type="NCBI Taxonomy" id="1618635"/>
    <lineage>
        <taxon>Bacteria</taxon>
        <taxon>Candidatus Falkowiibacteriota</taxon>
    </lineage>
</organism>